<dbReference type="Gene3D" id="3.40.1390.30">
    <property type="entry name" value="NIF3 (NGG1p interacting factor 3)-like"/>
    <property type="match status" value="1"/>
</dbReference>
<name>A0ABN1MJY3_9FLAO</name>
<evidence type="ECO:0000256" key="1">
    <source>
        <dbReference type="ARBA" id="ARBA00006964"/>
    </source>
</evidence>
<protein>
    <recommendedName>
        <fullName evidence="3">GTP cyclohydrolase 1 type 2 homolog</fullName>
    </recommendedName>
</protein>
<dbReference type="EMBL" id="BAAAFG010000016">
    <property type="protein sequence ID" value="GAA0873175.1"/>
    <property type="molecule type" value="Genomic_DNA"/>
</dbReference>
<reference evidence="4 5" key="1">
    <citation type="journal article" date="2019" name="Int. J. Syst. Evol. Microbiol.">
        <title>The Global Catalogue of Microorganisms (GCM) 10K type strain sequencing project: providing services to taxonomists for standard genome sequencing and annotation.</title>
        <authorList>
            <consortium name="The Broad Institute Genomics Platform"/>
            <consortium name="The Broad Institute Genome Sequencing Center for Infectious Disease"/>
            <person name="Wu L."/>
            <person name="Ma J."/>
        </authorList>
    </citation>
    <scope>NUCLEOTIDE SEQUENCE [LARGE SCALE GENOMIC DNA]</scope>
    <source>
        <strain evidence="4 5">JCM 16082</strain>
    </source>
</reference>
<dbReference type="PIRSF" id="PIRSF037489">
    <property type="entry name" value="UCP037489_NIF3_YqfO"/>
    <property type="match status" value="1"/>
</dbReference>
<dbReference type="RefSeq" id="WP_343767823.1">
    <property type="nucleotide sequence ID" value="NZ_BAAAFG010000016.1"/>
</dbReference>
<keyword evidence="5" id="KW-1185">Reference proteome</keyword>
<comment type="caution">
    <text evidence="4">The sequence shown here is derived from an EMBL/GenBank/DDBJ whole genome shotgun (WGS) entry which is preliminary data.</text>
</comment>
<organism evidence="4 5">
    <name type="scientific">Gangjinia marincola</name>
    <dbReference type="NCBI Taxonomy" id="578463"/>
    <lineage>
        <taxon>Bacteria</taxon>
        <taxon>Pseudomonadati</taxon>
        <taxon>Bacteroidota</taxon>
        <taxon>Flavobacteriia</taxon>
        <taxon>Flavobacteriales</taxon>
        <taxon>Flavobacteriaceae</taxon>
        <taxon>Gangjinia</taxon>
    </lineage>
</organism>
<evidence type="ECO:0000256" key="2">
    <source>
        <dbReference type="ARBA" id="ARBA00022723"/>
    </source>
</evidence>
<dbReference type="Proteomes" id="UP001500507">
    <property type="component" value="Unassembled WGS sequence"/>
</dbReference>
<evidence type="ECO:0000256" key="3">
    <source>
        <dbReference type="PIRNR" id="PIRNR037489"/>
    </source>
</evidence>
<dbReference type="PANTHER" id="PTHR13799:SF14">
    <property type="entry name" value="GTP CYCLOHYDROLASE 1 TYPE 2 HOMOLOG"/>
    <property type="match status" value="1"/>
</dbReference>
<dbReference type="SUPFAM" id="SSF102705">
    <property type="entry name" value="NIF3 (NGG1p interacting factor 3)-like"/>
    <property type="match status" value="1"/>
</dbReference>
<evidence type="ECO:0000313" key="4">
    <source>
        <dbReference type="EMBL" id="GAA0873175.1"/>
    </source>
</evidence>
<dbReference type="InterPro" id="IPR036069">
    <property type="entry name" value="DUF34/NIF3_sf"/>
</dbReference>
<keyword evidence="2 3" id="KW-0479">Metal-binding</keyword>
<dbReference type="PANTHER" id="PTHR13799">
    <property type="entry name" value="NGG1 INTERACTING FACTOR 3"/>
    <property type="match status" value="1"/>
</dbReference>
<evidence type="ECO:0000313" key="5">
    <source>
        <dbReference type="Proteomes" id="UP001500507"/>
    </source>
</evidence>
<gene>
    <name evidence="4" type="ORF">GCM10009117_23220</name>
</gene>
<dbReference type="InterPro" id="IPR015867">
    <property type="entry name" value="N-reg_PII/ATP_PRibTrfase_C"/>
</dbReference>
<proteinExistence type="inferred from homology"/>
<sequence>MRINQITALFEEIAPLHYAEDFDNVGLLVGDDQQECTGVLVTHDALEEVVMEAVKNQCNLIVTFHPIVFSGLKKITPKTYIERAVIKAIKNDIAIFAIHTAYDNSKLGVNHLMCEALGLENTKTLIPQSGNIKKLTTYAPIIEADRLKKALFKAGAGDIGNYDQCSFTNEGTGSFRPNENAKPSIGKKGTIHHEPEAQINVIFAAHQEANVLNALHSTHSYEEVAFEIIRLDNIHQDVGMGMVGELNDALGVHEFLKHCKEIFGPGCIRHSHLSKNTIKRVAVLGGSGAFAIKHAIRAKADVFLTGDLKYHDFYTAENKLIIADIGHFESERHTKRGLHQFLTKKLPNFAVILSEENTNPVYYF</sequence>
<comment type="similarity">
    <text evidence="1 3">Belongs to the GTP cyclohydrolase I type 2/NIF3 family.</text>
</comment>
<dbReference type="InterPro" id="IPR002678">
    <property type="entry name" value="DUF34/NIF3"/>
</dbReference>
<accession>A0ABN1MJY3</accession>
<dbReference type="NCBIfam" id="TIGR00486">
    <property type="entry name" value="YbgI_SA1388"/>
    <property type="match status" value="1"/>
</dbReference>
<dbReference type="InterPro" id="IPR017221">
    <property type="entry name" value="DUF34/NIF3_bac"/>
</dbReference>
<dbReference type="Gene3D" id="3.30.70.120">
    <property type="match status" value="1"/>
</dbReference>
<dbReference type="Pfam" id="PF01784">
    <property type="entry name" value="DUF34_NIF3"/>
    <property type="match status" value="1"/>
</dbReference>